<name>A0AAV4ELC4_9GAST</name>
<feature type="compositionally biased region" description="Low complexity" evidence="1">
    <location>
        <begin position="59"/>
        <end position="68"/>
    </location>
</feature>
<dbReference type="EMBL" id="BMAT01007294">
    <property type="protein sequence ID" value="GFR61609.1"/>
    <property type="molecule type" value="Genomic_DNA"/>
</dbReference>
<reference evidence="2 3" key="1">
    <citation type="journal article" date="2021" name="Elife">
        <title>Chloroplast acquisition without the gene transfer in kleptoplastic sea slugs, Plakobranchus ocellatus.</title>
        <authorList>
            <person name="Maeda T."/>
            <person name="Takahashi S."/>
            <person name="Yoshida T."/>
            <person name="Shimamura S."/>
            <person name="Takaki Y."/>
            <person name="Nagai Y."/>
            <person name="Toyoda A."/>
            <person name="Suzuki Y."/>
            <person name="Arimoto A."/>
            <person name="Ishii H."/>
            <person name="Satoh N."/>
            <person name="Nishiyama T."/>
            <person name="Hasebe M."/>
            <person name="Maruyama T."/>
            <person name="Minagawa J."/>
            <person name="Obokata J."/>
            <person name="Shigenobu S."/>
        </authorList>
    </citation>
    <scope>NUCLEOTIDE SEQUENCE [LARGE SCALE GENOMIC DNA]</scope>
</reference>
<evidence type="ECO:0000313" key="2">
    <source>
        <dbReference type="EMBL" id="GFR61609.1"/>
    </source>
</evidence>
<keyword evidence="3" id="KW-1185">Reference proteome</keyword>
<dbReference type="Proteomes" id="UP000762676">
    <property type="component" value="Unassembled WGS sequence"/>
</dbReference>
<comment type="caution">
    <text evidence="2">The sequence shown here is derived from an EMBL/GenBank/DDBJ whole genome shotgun (WGS) entry which is preliminary data.</text>
</comment>
<proteinExistence type="predicted"/>
<evidence type="ECO:0000313" key="3">
    <source>
        <dbReference type="Proteomes" id="UP000762676"/>
    </source>
</evidence>
<accession>A0AAV4ELC4</accession>
<protein>
    <submittedName>
        <fullName evidence="2">Uncharacterized protein</fullName>
    </submittedName>
</protein>
<gene>
    <name evidence="2" type="ORF">ElyMa_003561300</name>
</gene>
<dbReference type="AlphaFoldDB" id="A0AAV4ELC4"/>
<organism evidence="2 3">
    <name type="scientific">Elysia marginata</name>
    <dbReference type="NCBI Taxonomy" id="1093978"/>
    <lineage>
        <taxon>Eukaryota</taxon>
        <taxon>Metazoa</taxon>
        <taxon>Spiralia</taxon>
        <taxon>Lophotrochozoa</taxon>
        <taxon>Mollusca</taxon>
        <taxon>Gastropoda</taxon>
        <taxon>Heterobranchia</taxon>
        <taxon>Euthyneura</taxon>
        <taxon>Panpulmonata</taxon>
        <taxon>Sacoglossa</taxon>
        <taxon>Placobranchoidea</taxon>
        <taxon>Plakobranchidae</taxon>
        <taxon>Elysia</taxon>
    </lineage>
</organism>
<feature type="region of interest" description="Disordered" evidence="1">
    <location>
        <begin position="56"/>
        <end position="89"/>
    </location>
</feature>
<evidence type="ECO:0000256" key="1">
    <source>
        <dbReference type="SAM" id="MobiDB-lite"/>
    </source>
</evidence>
<sequence>MEFSNVSVVLVHLKRKECQTKYEKKYKRFEDKMLENVGQFKSMNLSIQASRCTPSIAPPAESSSYSTIPSPPTTAAPPVSQLALGKASS</sequence>